<keyword evidence="1" id="KW-1133">Transmembrane helix</keyword>
<dbReference type="PANTHER" id="PTHR34351">
    <property type="entry name" value="SLR1927 PROTEIN-RELATED"/>
    <property type="match status" value="1"/>
</dbReference>
<keyword evidence="4" id="KW-1185">Reference proteome</keyword>
<dbReference type="GeneID" id="25394486"/>
<dbReference type="KEGG" id="mvu:Metvu_1334"/>
<dbReference type="eggNOG" id="arCOG02742">
    <property type="taxonomic scope" value="Archaea"/>
</dbReference>
<dbReference type="OrthoDB" id="31512at2157"/>
<dbReference type="InterPro" id="IPR002881">
    <property type="entry name" value="DUF58"/>
</dbReference>
<dbReference type="Proteomes" id="UP000002063">
    <property type="component" value="Chromosome"/>
</dbReference>
<organism evidence="3 4">
    <name type="scientific">Methanocaldococcus vulcanius (strain ATCC 700851 / DSM 12094 / M7)</name>
    <name type="common">Methanococcus vulcanius</name>
    <dbReference type="NCBI Taxonomy" id="579137"/>
    <lineage>
        <taxon>Archaea</taxon>
        <taxon>Methanobacteriati</taxon>
        <taxon>Methanobacteriota</taxon>
        <taxon>Methanomada group</taxon>
        <taxon>Methanococci</taxon>
        <taxon>Methanococcales</taxon>
        <taxon>Methanocaldococcaceae</taxon>
        <taxon>Methanocaldococcus</taxon>
    </lineage>
</organism>
<feature type="domain" description="DUF58" evidence="2">
    <location>
        <begin position="190"/>
        <end position="300"/>
    </location>
</feature>
<accession>C9RHY5</accession>
<name>C9RHY5_METVM</name>
<dbReference type="Pfam" id="PF01882">
    <property type="entry name" value="DUF58"/>
    <property type="match status" value="1"/>
</dbReference>
<protein>
    <recommendedName>
        <fullName evidence="2">DUF58 domain-containing protein</fullName>
    </recommendedName>
</protein>
<dbReference type="RefSeq" id="WP_015733407.1">
    <property type="nucleotide sequence ID" value="NC_013407.1"/>
</dbReference>
<evidence type="ECO:0000256" key="1">
    <source>
        <dbReference type="SAM" id="Phobius"/>
    </source>
</evidence>
<evidence type="ECO:0000259" key="2">
    <source>
        <dbReference type="Pfam" id="PF01882"/>
    </source>
</evidence>
<sequence length="458" mass="52711">MINFLILLFGILFVIGLIFLVRDIYLVGILPLFVLALGISISPPKDIEIEKTISKNTVMVGDIVELKTKIKIKRGIGLVLVKDRLPEDFILVEGKNVTAFFKGLGKLEKEFSYKVRCANIGTYKIEKSKILSNHFLNINGFVDDLGNELKIRVMPYVTIPRRLNPSKIYSKIPLPSIDISKGVSSTDFKEIREYREGEPVKFINWKASAKANKLLANEYEKEGKKTIMIFVDVGSKMFIGNIFENPFKYAMSLLVSLSSYFTKKNYNVGVYFIGIDKLILPSTGKKQFIRIVDEVLAISRHGYGKNYDNDSGIVNPLIDYIVESDDKHNENKKDNKNPVNKDIKPNGFYKSLKSNENIILQNSPLIIYITNLYEKDIDDIREGLTFIYKIYNKRKKMPIIIFDINFYGAFDKNTSKLINLMKRSIHKEFRKYGITTILWNTESEDINNIMRIIIEMIR</sequence>
<gene>
    <name evidence="3" type="ordered locus">Metvu_1334</name>
</gene>
<feature type="transmembrane region" description="Helical" evidence="1">
    <location>
        <begin position="6"/>
        <end position="39"/>
    </location>
</feature>
<dbReference type="AlphaFoldDB" id="C9RHY5"/>
<keyword evidence="1" id="KW-0472">Membrane</keyword>
<reference evidence="3" key="1">
    <citation type="submission" date="2009-10" db="EMBL/GenBank/DDBJ databases">
        <title>Complete sequence of chromosome of Methanocaldococcus vulcanius M7.</title>
        <authorList>
            <consortium name="US DOE Joint Genome Institute"/>
            <person name="Lucas S."/>
            <person name="Copeland A."/>
            <person name="Lapidus A."/>
            <person name="Glavina del Rio T."/>
            <person name="Dalin E."/>
            <person name="Tice H."/>
            <person name="Bruce D."/>
            <person name="Goodwin L."/>
            <person name="Pitluck S."/>
            <person name="Lcollab F.I."/>
            <person name="Brettin T."/>
            <person name="Detter J.C."/>
            <person name="Han C."/>
            <person name="Tapia R."/>
            <person name="Kuske C.R."/>
            <person name="Schmutz J."/>
            <person name="Larimer F."/>
            <person name="Land M."/>
            <person name="Hauser L."/>
            <person name="Kyrpides N."/>
            <person name="Ovchinikova G."/>
            <person name="Sieprawska-Lupa M."/>
            <person name="Whitman W.B."/>
            <person name="Woyke T."/>
        </authorList>
    </citation>
    <scope>NUCLEOTIDE SEQUENCE [LARGE SCALE GENOMIC DNA]</scope>
    <source>
        <strain evidence="3">M7</strain>
    </source>
</reference>
<evidence type="ECO:0000313" key="4">
    <source>
        <dbReference type="Proteomes" id="UP000002063"/>
    </source>
</evidence>
<keyword evidence="1" id="KW-0812">Transmembrane</keyword>
<dbReference type="EMBL" id="CP001787">
    <property type="protein sequence ID" value="ACX73187.1"/>
    <property type="molecule type" value="Genomic_DNA"/>
</dbReference>
<dbReference type="HOGENOM" id="CLU_052321_2_1_2"/>
<dbReference type="STRING" id="579137.Metvu_1334"/>
<proteinExistence type="predicted"/>
<evidence type="ECO:0000313" key="3">
    <source>
        <dbReference type="EMBL" id="ACX73187.1"/>
    </source>
</evidence>